<evidence type="ECO:0000313" key="2">
    <source>
        <dbReference type="Proteomes" id="UP000682713"/>
    </source>
</evidence>
<dbReference type="AlphaFoldDB" id="A0A942TP54"/>
<keyword evidence="2" id="KW-1185">Reference proteome</keyword>
<evidence type="ECO:0000313" key="1">
    <source>
        <dbReference type="EMBL" id="MBS4200292.1"/>
    </source>
</evidence>
<name>A0A942TP54_9BACI</name>
<organism evidence="1 2">
    <name type="scientific">Lederbergia citrisecunda</name>
    <dbReference type="NCBI Taxonomy" id="2833583"/>
    <lineage>
        <taxon>Bacteria</taxon>
        <taxon>Bacillati</taxon>
        <taxon>Bacillota</taxon>
        <taxon>Bacilli</taxon>
        <taxon>Bacillales</taxon>
        <taxon>Bacillaceae</taxon>
        <taxon>Lederbergia</taxon>
    </lineage>
</organism>
<accession>A0A942TP54</accession>
<sequence length="47" mass="5523">MVIIKETDELKNCPCGIQTDQAIVWNFSGFKHEQPICWTCQRELKIK</sequence>
<reference evidence="1 2" key="1">
    <citation type="submission" date="2021-05" db="EMBL/GenBank/DDBJ databases">
        <title>Novel Bacillus species.</title>
        <authorList>
            <person name="Liu G."/>
        </authorList>
    </citation>
    <scope>NUCLEOTIDE SEQUENCE [LARGE SCALE GENOMIC DNA]</scope>
    <source>
        <strain evidence="1 2">FJAT-49732</strain>
    </source>
</reference>
<protein>
    <submittedName>
        <fullName evidence="1">Uncharacterized protein</fullName>
    </submittedName>
</protein>
<dbReference type="RefSeq" id="WP_213110887.1">
    <property type="nucleotide sequence ID" value="NZ_JAGYPJ010000001.1"/>
</dbReference>
<proteinExistence type="predicted"/>
<comment type="caution">
    <text evidence="1">The sequence shown here is derived from an EMBL/GenBank/DDBJ whole genome shotgun (WGS) entry which is preliminary data.</text>
</comment>
<dbReference type="EMBL" id="JAGYPJ010000001">
    <property type="protein sequence ID" value="MBS4200292.1"/>
    <property type="molecule type" value="Genomic_DNA"/>
</dbReference>
<dbReference type="Proteomes" id="UP000682713">
    <property type="component" value="Unassembled WGS sequence"/>
</dbReference>
<gene>
    <name evidence="1" type="ORF">KHA93_11685</name>
</gene>